<organism evidence="4 5">
    <name type="scientific">Kosakonia pseudosacchari</name>
    <dbReference type="NCBI Taxonomy" id="1646340"/>
    <lineage>
        <taxon>Bacteria</taxon>
        <taxon>Pseudomonadati</taxon>
        <taxon>Pseudomonadota</taxon>
        <taxon>Gammaproteobacteria</taxon>
        <taxon>Enterobacterales</taxon>
        <taxon>Enterobacteriaceae</taxon>
        <taxon>Kosakonia</taxon>
    </lineage>
</organism>
<evidence type="ECO:0000256" key="1">
    <source>
        <dbReference type="ARBA" id="ARBA00023125"/>
    </source>
</evidence>
<name>A0ABX4IPN8_9ENTR</name>
<dbReference type="SUPFAM" id="SSF50249">
    <property type="entry name" value="Nucleic acid-binding proteins"/>
    <property type="match status" value="1"/>
</dbReference>
<dbReference type="GO" id="GO:0003677">
    <property type="term" value="F:DNA binding"/>
    <property type="evidence" value="ECO:0007669"/>
    <property type="project" value="UniProtKB-KW"/>
</dbReference>
<feature type="compositionally biased region" description="Polar residues" evidence="3">
    <location>
        <begin position="112"/>
        <end position="124"/>
    </location>
</feature>
<dbReference type="Pfam" id="PF00436">
    <property type="entry name" value="SSB"/>
    <property type="match status" value="1"/>
</dbReference>
<evidence type="ECO:0000313" key="4">
    <source>
        <dbReference type="EMBL" id="PDO86704.1"/>
    </source>
</evidence>
<dbReference type="PROSITE" id="PS50935">
    <property type="entry name" value="SSB"/>
    <property type="match status" value="1"/>
</dbReference>
<dbReference type="InterPro" id="IPR012340">
    <property type="entry name" value="NA-bd_OB-fold"/>
</dbReference>
<dbReference type="RefSeq" id="WP_097400470.1">
    <property type="nucleotide sequence ID" value="NZ_CP158850.1"/>
</dbReference>
<reference evidence="4 5" key="1">
    <citation type="submission" date="2017-06" db="EMBL/GenBank/DDBJ databases">
        <title>Draft genome sequence of nitrogen-fixing Kosakonia pseudosacchari strain NN143 isolated from sugarcane roots.</title>
        <authorList>
            <person name="Li Y."/>
            <person name="Li S."/>
            <person name="Lin L."/>
            <person name="Wu X."/>
            <person name="Yang L."/>
            <person name="Li Y."/>
            <person name="An Q."/>
        </authorList>
    </citation>
    <scope>NUCLEOTIDE SEQUENCE [LARGE SCALE GENOMIC DNA]</scope>
    <source>
        <strain evidence="4 5">NN143</strain>
    </source>
</reference>
<accession>A0ABX4IPN8</accession>
<sequence>MTAHIAAHGRLVADVQSKTISNGNQMAFTRMAVALPCQKAENGETTLWLAVTTFGRQAELLSKHSKGDIISVSGSLQVSLWVDGNGETQSGLQVIADSVISARTVRSGGNRKISNGGKSQQPAPQYSDDVPF</sequence>
<proteinExistence type="predicted"/>
<evidence type="ECO:0000256" key="3">
    <source>
        <dbReference type="SAM" id="MobiDB-lite"/>
    </source>
</evidence>
<evidence type="ECO:0000256" key="2">
    <source>
        <dbReference type="PIRNR" id="PIRNR002070"/>
    </source>
</evidence>
<comment type="caution">
    <text evidence="4">The sequence shown here is derived from an EMBL/GenBank/DDBJ whole genome shotgun (WGS) entry which is preliminary data.</text>
</comment>
<evidence type="ECO:0000313" key="5">
    <source>
        <dbReference type="Proteomes" id="UP000219642"/>
    </source>
</evidence>
<dbReference type="Proteomes" id="UP000219642">
    <property type="component" value="Unassembled WGS sequence"/>
</dbReference>
<dbReference type="PIRSF" id="PIRSF002070">
    <property type="entry name" value="SSB"/>
    <property type="match status" value="1"/>
</dbReference>
<feature type="region of interest" description="Disordered" evidence="3">
    <location>
        <begin position="107"/>
        <end position="132"/>
    </location>
</feature>
<dbReference type="CDD" id="cd04496">
    <property type="entry name" value="SSB_OBF"/>
    <property type="match status" value="1"/>
</dbReference>
<keyword evidence="1 2" id="KW-0238">DNA-binding</keyword>
<protein>
    <recommendedName>
        <fullName evidence="2">Single-stranded DNA-binding protein</fullName>
    </recommendedName>
</protein>
<dbReference type="InterPro" id="IPR011344">
    <property type="entry name" value="ssDNA-bd"/>
</dbReference>
<keyword evidence="5" id="KW-1185">Reference proteome</keyword>
<gene>
    <name evidence="4" type="ORF">BK796_09610</name>
</gene>
<dbReference type="Gene3D" id="2.40.50.140">
    <property type="entry name" value="Nucleic acid-binding proteins"/>
    <property type="match status" value="1"/>
</dbReference>
<dbReference type="EMBL" id="NITV01000005">
    <property type="protein sequence ID" value="PDO86704.1"/>
    <property type="molecule type" value="Genomic_DNA"/>
</dbReference>
<dbReference type="InterPro" id="IPR000424">
    <property type="entry name" value="Primosome_PriB/ssb"/>
</dbReference>